<gene>
    <name evidence="1" type="ORF">dnm_020940</name>
</gene>
<dbReference type="Proteomes" id="UP000663722">
    <property type="component" value="Chromosome"/>
</dbReference>
<dbReference type="KEGG" id="dmm:dnm_020940"/>
<organism evidence="1 2">
    <name type="scientific">Desulfonema magnum</name>
    <dbReference type="NCBI Taxonomy" id="45655"/>
    <lineage>
        <taxon>Bacteria</taxon>
        <taxon>Pseudomonadati</taxon>
        <taxon>Thermodesulfobacteriota</taxon>
        <taxon>Desulfobacteria</taxon>
        <taxon>Desulfobacterales</taxon>
        <taxon>Desulfococcaceae</taxon>
        <taxon>Desulfonema</taxon>
    </lineage>
</organism>
<sequence length="43" mass="4948">MQFVNAGLHAPEIPNRLQKISEVSQYNTAYIKRQSKKSLEILC</sequence>
<dbReference type="EMBL" id="CP061800">
    <property type="protein sequence ID" value="QTA86076.1"/>
    <property type="molecule type" value="Genomic_DNA"/>
</dbReference>
<protein>
    <submittedName>
        <fullName evidence="1">Uncharacterized protein</fullName>
    </submittedName>
</protein>
<keyword evidence="2" id="KW-1185">Reference proteome</keyword>
<name>A0A975BIQ1_9BACT</name>
<dbReference type="AlphaFoldDB" id="A0A975BIQ1"/>
<accession>A0A975BIQ1</accession>
<evidence type="ECO:0000313" key="1">
    <source>
        <dbReference type="EMBL" id="QTA86076.1"/>
    </source>
</evidence>
<evidence type="ECO:0000313" key="2">
    <source>
        <dbReference type="Proteomes" id="UP000663722"/>
    </source>
</evidence>
<reference evidence="1" key="1">
    <citation type="journal article" date="2021" name="Microb. Physiol.">
        <title>Proteogenomic Insights into the Physiology of Marine, Sulfate-Reducing, Filamentous Desulfonema limicola and Desulfonema magnum.</title>
        <authorList>
            <person name="Schnaars V."/>
            <person name="Wohlbrand L."/>
            <person name="Scheve S."/>
            <person name="Hinrichs C."/>
            <person name="Reinhardt R."/>
            <person name="Rabus R."/>
        </authorList>
    </citation>
    <scope>NUCLEOTIDE SEQUENCE</scope>
    <source>
        <strain evidence="1">4be13</strain>
    </source>
</reference>
<proteinExistence type="predicted"/>